<dbReference type="CDD" id="cd07182">
    <property type="entry name" value="RNase_HII_bacteria_HII_like"/>
    <property type="match status" value="1"/>
</dbReference>
<dbReference type="EMBL" id="FTPS01000001">
    <property type="protein sequence ID" value="SIT82146.1"/>
    <property type="molecule type" value="Genomic_DNA"/>
</dbReference>
<proteinExistence type="inferred from homology"/>
<comment type="function">
    <text evidence="3 14 16">Endonuclease that specifically degrades the RNA of RNA-DNA hybrids.</text>
</comment>
<dbReference type="PANTHER" id="PTHR10954:SF18">
    <property type="entry name" value="RIBONUCLEASE HII"/>
    <property type="match status" value="1"/>
</dbReference>
<keyword evidence="12 14" id="KW-0378">Hydrolase</keyword>
<keyword evidence="11 14" id="KW-0255">Endonuclease</keyword>
<evidence type="ECO:0000256" key="2">
    <source>
        <dbReference type="ARBA" id="ARBA00001946"/>
    </source>
</evidence>
<dbReference type="SUPFAM" id="SSF53098">
    <property type="entry name" value="Ribonuclease H-like"/>
    <property type="match status" value="1"/>
</dbReference>
<dbReference type="PROSITE" id="PS51975">
    <property type="entry name" value="RNASE_H_2"/>
    <property type="match status" value="1"/>
</dbReference>
<comment type="cofactor">
    <cofactor evidence="2">
        <name>Mg(2+)</name>
        <dbReference type="ChEBI" id="CHEBI:18420"/>
    </cofactor>
</comment>
<dbReference type="PANTHER" id="PTHR10954">
    <property type="entry name" value="RIBONUCLEASE H2 SUBUNIT A"/>
    <property type="match status" value="1"/>
</dbReference>
<dbReference type="InterPro" id="IPR036397">
    <property type="entry name" value="RNaseH_sf"/>
</dbReference>
<evidence type="ECO:0000313" key="18">
    <source>
        <dbReference type="EMBL" id="SIT82146.1"/>
    </source>
</evidence>
<dbReference type="HAMAP" id="MF_00052_B">
    <property type="entry name" value="RNase_HII_B"/>
    <property type="match status" value="1"/>
</dbReference>
<evidence type="ECO:0000256" key="6">
    <source>
        <dbReference type="ARBA" id="ARBA00012180"/>
    </source>
</evidence>
<accession>A0A1R3WUV9</accession>
<dbReference type="InterPro" id="IPR001352">
    <property type="entry name" value="RNase_HII/HIII"/>
</dbReference>
<dbReference type="OrthoDB" id="9803420at2"/>
<dbReference type="InterPro" id="IPR012337">
    <property type="entry name" value="RNaseH-like_sf"/>
</dbReference>
<comment type="subcellular location">
    <subcellularLocation>
        <location evidence="4 14">Cytoplasm</location>
    </subcellularLocation>
</comment>
<evidence type="ECO:0000313" key="19">
    <source>
        <dbReference type="Proteomes" id="UP000192455"/>
    </source>
</evidence>
<evidence type="ECO:0000256" key="16">
    <source>
        <dbReference type="RuleBase" id="RU003515"/>
    </source>
</evidence>
<dbReference type="InterPro" id="IPR022898">
    <property type="entry name" value="RNase_HII"/>
</dbReference>
<evidence type="ECO:0000256" key="11">
    <source>
        <dbReference type="ARBA" id="ARBA00022759"/>
    </source>
</evidence>
<dbReference type="RefSeq" id="WP_076649329.1">
    <property type="nucleotide sequence ID" value="NZ_FTPS01000001.1"/>
</dbReference>
<evidence type="ECO:0000256" key="3">
    <source>
        <dbReference type="ARBA" id="ARBA00004065"/>
    </source>
</evidence>
<evidence type="ECO:0000256" key="7">
    <source>
        <dbReference type="ARBA" id="ARBA00019179"/>
    </source>
</evidence>
<evidence type="ECO:0000256" key="5">
    <source>
        <dbReference type="ARBA" id="ARBA00007383"/>
    </source>
</evidence>
<dbReference type="GO" id="GO:0006298">
    <property type="term" value="P:mismatch repair"/>
    <property type="evidence" value="ECO:0007669"/>
    <property type="project" value="TreeGrafter"/>
</dbReference>
<evidence type="ECO:0000259" key="17">
    <source>
        <dbReference type="PROSITE" id="PS51975"/>
    </source>
</evidence>
<dbReference type="GO" id="GO:0003723">
    <property type="term" value="F:RNA binding"/>
    <property type="evidence" value="ECO:0007669"/>
    <property type="project" value="UniProtKB-UniRule"/>
</dbReference>
<dbReference type="InterPro" id="IPR024567">
    <property type="entry name" value="RNase_HII/HIII_dom"/>
</dbReference>
<evidence type="ECO:0000256" key="10">
    <source>
        <dbReference type="ARBA" id="ARBA00022723"/>
    </source>
</evidence>
<keyword evidence="13 14" id="KW-0464">Manganese</keyword>
<dbReference type="GO" id="GO:0030145">
    <property type="term" value="F:manganese ion binding"/>
    <property type="evidence" value="ECO:0007669"/>
    <property type="project" value="UniProtKB-UniRule"/>
</dbReference>
<evidence type="ECO:0000256" key="9">
    <source>
        <dbReference type="ARBA" id="ARBA00022722"/>
    </source>
</evidence>
<keyword evidence="10 14" id="KW-0479">Metal-binding</keyword>
<comment type="similarity">
    <text evidence="5 14 16">Belongs to the RNase HII family.</text>
</comment>
<dbReference type="STRING" id="515897.SAMN05421849_1626"/>
<keyword evidence="19" id="KW-1185">Reference proteome</keyword>
<evidence type="ECO:0000256" key="13">
    <source>
        <dbReference type="ARBA" id="ARBA00023211"/>
    </source>
</evidence>
<protein>
    <recommendedName>
        <fullName evidence="7 14">Ribonuclease HII</fullName>
        <shortName evidence="14">RNase HII</shortName>
        <ecNumber evidence="6 14">3.1.26.4</ecNumber>
    </recommendedName>
</protein>
<name>A0A1R3WUV9_9RHOB</name>
<evidence type="ECO:0000256" key="8">
    <source>
        <dbReference type="ARBA" id="ARBA00022490"/>
    </source>
</evidence>
<dbReference type="GO" id="GO:0004523">
    <property type="term" value="F:RNA-DNA hybrid ribonuclease activity"/>
    <property type="evidence" value="ECO:0007669"/>
    <property type="project" value="UniProtKB-UniRule"/>
</dbReference>
<comment type="catalytic activity">
    <reaction evidence="1 14 15 16">
        <text>Endonucleolytic cleavage to 5'-phosphomonoester.</text>
        <dbReference type="EC" id="3.1.26.4"/>
    </reaction>
</comment>
<evidence type="ECO:0000256" key="15">
    <source>
        <dbReference type="PROSITE-ProRule" id="PRU01319"/>
    </source>
</evidence>
<dbReference type="NCBIfam" id="NF000595">
    <property type="entry name" value="PRK00015.1-3"/>
    <property type="match status" value="1"/>
</dbReference>
<dbReference type="GO" id="GO:0043137">
    <property type="term" value="P:DNA replication, removal of RNA primer"/>
    <property type="evidence" value="ECO:0007669"/>
    <property type="project" value="TreeGrafter"/>
</dbReference>
<dbReference type="AlphaFoldDB" id="A0A1R3WUV9"/>
<organism evidence="18 19">
    <name type="scientific">Pontibaca methylaminivorans</name>
    <dbReference type="NCBI Taxonomy" id="515897"/>
    <lineage>
        <taxon>Bacteria</taxon>
        <taxon>Pseudomonadati</taxon>
        <taxon>Pseudomonadota</taxon>
        <taxon>Alphaproteobacteria</taxon>
        <taxon>Rhodobacterales</taxon>
        <taxon>Roseobacteraceae</taxon>
        <taxon>Pontibaca</taxon>
    </lineage>
</organism>
<dbReference type="GO" id="GO:0032299">
    <property type="term" value="C:ribonuclease H2 complex"/>
    <property type="evidence" value="ECO:0007669"/>
    <property type="project" value="TreeGrafter"/>
</dbReference>
<keyword evidence="9 14" id="KW-0540">Nuclease</keyword>
<evidence type="ECO:0000256" key="1">
    <source>
        <dbReference type="ARBA" id="ARBA00000077"/>
    </source>
</evidence>
<evidence type="ECO:0000256" key="12">
    <source>
        <dbReference type="ARBA" id="ARBA00022801"/>
    </source>
</evidence>
<keyword evidence="8 14" id="KW-0963">Cytoplasm</keyword>
<dbReference type="Proteomes" id="UP000192455">
    <property type="component" value="Unassembled WGS sequence"/>
</dbReference>
<gene>
    <name evidence="14" type="primary">rnhB</name>
    <name evidence="18" type="ORF">SAMN05421849_1626</name>
</gene>
<dbReference type="EC" id="3.1.26.4" evidence="6 14"/>
<feature type="binding site" evidence="14 15">
    <location>
        <position position="32"/>
    </location>
    <ligand>
        <name>a divalent metal cation</name>
        <dbReference type="ChEBI" id="CHEBI:60240"/>
    </ligand>
</feature>
<evidence type="ECO:0000256" key="14">
    <source>
        <dbReference type="HAMAP-Rule" id="MF_00052"/>
    </source>
</evidence>
<feature type="binding site" evidence="14 15">
    <location>
        <position position="31"/>
    </location>
    <ligand>
        <name>a divalent metal cation</name>
        <dbReference type="ChEBI" id="CHEBI:60240"/>
    </ligand>
</feature>
<feature type="binding site" evidence="14 15">
    <location>
        <position position="122"/>
    </location>
    <ligand>
        <name>a divalent metal cation</name>
        <dbReference type="ChEBI" id="CHEBI:60240"/>
    </ligand>
</feature>
<evidence type="ECO:0000256" key="4">
    <source>
        <dbReference type="ARBA" id="ARBA00004496"/>
    </source>
</evidence>
<dbReference type="GO" id="GO:0005737">
    <property type="term" value="C:cytoplasm"/>
    <property type="evidence" value="ECO:0007669"/>
    <property type="project" value="UniProtKB-SubCell"/>
</dbReference>
<dbReference type="Gene3D" id="3.30.420.10">
    <property type="entry name" value="Ribonuclease H-like superfamily/Ribonuclease H"/>
    <property type="match status" value="1"/>
</dbReference>
<sequence>MCLRQNDRPGPDSSHEAALRQRGFLRIAGVDEVGRGPLAGPVTAAAVVLDLAAVPDGIDDSKRLTARRREVLAAEIAACATVSVAHADVAEIDTLNILRASHLAMIRALAALDPAPDFVLIDGRMLPDGLALPARAVVGGDGCCLSIAAASIMAKTCRDRLMADLAQQFPGYGWETNMGYGSKSHREALRDLGVTPHHRRSFAPVHKMLYQEKSISA</sequence>
<feature type="domain" description="RNase H type-2" evidence="17">
    <location>
        <begin position="25"/>
        <end position="214"/>
    </location>
</feature>
<comment type="cofactor">
    <cofactor evidence="14 15">
        <name>Mn(2+)</name>
        <dbReference type="ChEBI" id="CHEBI:29035"/>
    </cofactor>
    <cofactor evidence="14 15">
        <name>Mg(2+)</name>
        <dbReference type="ChEBI" id="CHEBI:18420"/>
    </cofactor>
    <text evidence="14 15">Manganese or magnesium. Binds 1 divalent metal ion per monomer in the absence of substrate. May bind a second metal ion after substrate binding.</text>
</comment>
<dbReference type="Pfam" id="PF01351">
    <property type="entry name" value="RNase_HII"/>
    <property type="match status" value="1"/>
</dbReference>
<reference evidence="18 19" key="1">
    <citation type="submission" date="2017-01" db="EMBL/GenBank/DDBJ databases">
        <authorList>
            <person name="Mah S.A."/>
            <person name="Swanson W.J."/>
            <person name="Moy G.W."/>
            <person name="Vacquier V.D."/>
        </authorList>
    </citation>
    <scope>NUCLEOTIDE SEQUENCE [LARGE SCALE GENOMIC DNA]</scope>
    <source>
        <strain evidence="18 19">DSM 21219</strain>
    </source>
</reference>